<feature type="domain" description="Cadherin" evidence="10">
    <location>
        <begin position="538"/>
        <end position="594"/>
    </location>
</feature>
<evidence type="ECO:0000256" key="1">
    <source>
        <dbReference type="ARBA" id="ARBA00004370"/>
    </source>
</evidence>
<keyword evidence="3" id="KW-0677">Repeat</keyword>
<dbReference type="PANTHER" id="PTHR24025:SF23">
    <property type="entry name" value="NEURAL-CADHERIN"/>
    <property type="match status" value="1"/>
</dbReference>
<dbReference type="PRINTS" id="PR00205">
    <property type="entry name" value="CADHERIN"/>
</dbReference>
<dbReference type="PANTHER" id="PTHR24025">
    <property type="entry name" value="DESMOGLEIN FAMILY MEMBER"/>
    <property type="match status" value="1"/>
</dbReference>
<keyword evidence="4 9" id="KW-0106">Calcium</keyword>
<feature type="domain" description="Cadherin" evidence="10">
    <location>
        <begin position="124"/>
        <end position="232"/>
    </location>
</feature>
<evidence type="ECO:0000259" key="10">
    <source>
        <dbReference type="PROSITE" id="PS50268"/>
    </source>
</evidence>
<dbReference type="AlphaFoldDB" id="A0A1S3HY47"/>
<organism evidence="11 12">
    <name type="scientific">Lingula anatina</name>
    <name type="common">Brachiopod</name>
    <name type="synonym">Lingula unguis</name>
    <dbReference type="NCBI Taxonomy" id="7574"/>
    <lineage>
        <taxon>Eukaryota</taxon>
        <taxon>Metazoa</taxon>
        <taxon>Spiralia</taxon>
        <taxon>Lophotrochozoa</taxon>
        <taxon>Brachiopoda</taxon>
        <taxon>Linguliformea</taxon>
        <taxon>Lingulata</taxon>
        <taxon>Lingulida</taxon>
        <taxon>Linguloidea</taxon>
        <taxon>Lingulidae</taxon>
        <taxon>Lingula</taxon>
    </lineage>
</organism>
<keyword evidence="11" id="KW-1185">Reference proteome</keyword>
<keyword evidence="2" id="KW-0812">Transmembrane</keyword>
<evidence type="ECO:0000256" key="4">
    <source>
        <dbReference type="ARBA" id="ARBA00022837"/>
    </source>
</evidence>
<protein>
    <submittedName>
        <fullName evidence="12">Cadherin-related tumor suppressor-like</fullName>
    </submittedName>
</protein>
<dbReference type="Proteomes" id="UP000085678">
    <property type="component" value="Unplaced"/>
</dbReference>
<dbReference type="PROSITE" id="PS00232">
    <property type="entry name" value="CADHERIN_1"/>
    <property type="match status" value="2"/>
</dbReference>
<dbReference type="GO" id="GO:0007156">
    <property type="term" value="P:homophilic cell adhesion via plasma membrane adhesion molecules"/>
    <property type="evidence" value="ECO:0007669"/>
    <property type="project" value="InterPro"/>
</dbReference>
<dbReference type="RefSeq" id="XP_013390952.1">
    <property type="nucleotide sequence ID" value="XM_013535498.1"/>
</dbReference>
<accession>A0A1S3HY47</accession>
<dbReference type="CDD" id="cd11304">
    <property type="entry name" value="Cadherin_repeat"/>
    <property type="match status" value="6"/>
</dbReference>
<feature type="domain" description="Cadherin" evidence="10">
    <location>
        <begin position="1"/>
        <end position="18"/>
    </location>
</feature>
<name>A0A1S3HY47_LINAN</name>
<dbReference type="PROSITE" id="PS50268">
    <property type="entry name" value="CADHERIN_2"/>
    <property type="match status" value="7"/>
</dbReference>
<dbReference type="InterPro" id="IPR020894">
    <property type="entry name" value="Cadherin_CS"/>
</dbReference>
<comment type="subcellular location">
    <subcellularLocation>
        <location evidence="1">Membrane</location>
    </subcellularLocation>
</comment>
<evidence type="ECO:0000256" key="3">
    <source>
        <dbReference type="ARBA" id="ARBA00022737"/>
    </source>
</evidence>
<feature type="domain" description="Cadherin" evidence="10">
    <location>
        <begin position="445"/>
        <end position="537"/>
    </location>
</feature>
<dbReference type="Gene3D" id="2.60.40.60">
    <property type="entry name" value="Cadherins"/>
    <property type="match status" value="6"/>
</dbReference>
<feature type="non-terminal residue" evidence="12">
    <location>
        <position position="1"/>
    </location>
</feature>
<feature type="domain" description="Cadherin" evidence="10">
    <location>
        <begin position="247"/>
        <end position="334"/>
    </location>
</feature>
<dbReference type="InParanoid" id="A0A1S3HY47"/>
<evidence type="ECO:0000313" key="11">
    <source>
        <dbReference type="Proteomes" id="UP000085678"/>
    </source>
</evidence>
<dbReference type="GO" id="GO:0009653">
    <property type="term" value="P:anatomical structure morphogenesis"/>
    <property type="evidence" value="ECO:0007669"/>
    <property type="project" value="UniProtKB-ARBA"/>
</dbReference>
<evidence type="ECO:0000256" key="5">
    <source>
        <dbReference type="ARBA" id="ARBA00022889"/>
    </source>
</evidence>
<sequence length="609" mass="65229">TATVRITVLDANDNSPQFIHTTLRADISETATPGEFITQFSATDADILNNAAIQFSIASGNTDNTFNLDAKSGKLYLQKKLDYEQTPQYLLEIMASDRGSPRQDTTVIFVVSVQDSNDNSPQFSTQPAVFHVAENNNPNIPVAVLTATDLDSGTNGEIRYSILHQDPVGDYFDINPTSGQIIAKKRIDRELIGRFNLTVKGTDQATPVNTRRSSLKTVTILVDDVNDNAPVFTSLTAAVVSVLGQAGSQVMNVHAEDPDAGPNGVVTYTLSGGDTNLFTLQSNTGVLLLKSSIPSSRLKYSVTVTATDSGTSRLSSTSTIDVIIKATTENGPAFTGNTPYSGSVYENQTPGTSVSVQVQASSPGAQVEYYITGITSSGQQMPRYFAIDRQTGVVTTAVSLDYDLGQHSFSVDVYAIDVSGSTSKTRKTQVSITLLDQNDTPPSFGSSLYEVDVPEDVQPGYVVASLVAQDVDSEGTVTYRISSGDLSVFQVNGNTADNVRIDPRKEAFQLPASIPKVDETCGVSITLLDQNDTPPSFGSSLYEVDVPEDVQPGYVVASLVAQDVDSEGTVTYRISSGDLSVFQVNGNTGSIFLTFSHTTKYNFDCKECF</sequence>
<feature type="domain" description="Cadherin" evidence="10">
    <location>
        <begin position="19"/>
        <end position="123"/>
    </location>
</feature>
<reference evidence="12" key="1">
    <citation type="submission" date="2025-08" db="UniProtKB">
        <authorList>
            <consortium name="RefSeq"/>
        </authorList>
    </citation>
    <scope>IDENTIFICATION</scope>
    <source>
        <tissue evidence="12">Gonads</tissue>
    </source>
</reference>
<dbReference type="GO" id="GO:0005886">
    <property type="term" value="C:plasma membrane"/>
    <property type="evidence" value="ECO:0007669"/>
    <property type="project" value="InterPro"/>
</dbReference>
<gene>
    <name evidence="12" type="primary">LOC106159273</name>
</gene>
<evidence type="ECO:0000256" key="6">
    <source>
        <dbReference type="ARBA" id="ARBA00022989"/>
    </source>
</evidence>
<dbReference type="InterPro" id="IPR002126">
    <property type="entry name" value="Cadherin-like_dom"/>
</dbReference>
<dbReference type="KEGG" id="lak:106159273"/>
<dbReference type="FunFam" id="2.60.40.60:FF:000104">
    <property type="entry name" value="cadherin-23 isoform X1"/>
    <property type="match status" value="1"/>
</dbReference>
<dbReference type="InterPro" id="IPR015919">
    <property type="entry name" value="Cadherin-like_sf"/>
</dbReference>
<dbReference type="InterPro" id="IPR050971">
    <property type="entry name" value="Cadherin-domain_protein"/>
</dbReference>
<evidence type="ECO:0000256" key="8">
    <source>
        <dbReference type="ARBA" id="ARBA00023180"/>
    </source>
</evidence>
<keyword evidence="7" id="KW-0472">Membrane</keyword>
<feature type="domain" description="Cadherin" evidence="10">
    <location>
        <begin position="336"/>
        <end position="444"/>
    </location>
</feature>
<dbReference type="GO" id="GO:0005509">
    <property type="term" value="F:calcium ion binding"/>
    <property type="evidence" value="ECO:0007669"/>
    <property type="project" value="UniProtKB-UniRule"/>
</dbReference>
<dbReference type="SMART" id="SM00112">
    <property type="entry name" value="CA"/>
    <property type="match status" value="5"/>
</dbReference>
<evidence type="ECO:0000256" key="7">
    <source>
        <dbReference type="ARBA" id="ARBA00023136"/>
    </source>
</evidence>
<dbReference type="OrthoDB" id="6272940at2759"/>
<dbReference type="GeneID" id="106159273"/>
<keyword evidence="5" id="KW-0130">Cell adhesion</keyword>
<evidence type="ECO:0000256" key="2">
    <source>
        <dbReference type="ARBA" id="ARBA00022692"/>
    </source>
</evidence>
<dbReference type="GO" id="GO:0005911">
    <property type="term" value="C:cell-cell junction"/>
    <property type="evidence" value="ECO:0007669"/>
    <property type="project" value="TreeGrafter"/>
</dbReference>
<dbReference type="STRING" id="7574.A0A1S3HY47"/>
<evidence type="ECO:0000313" key="12">
    <source>
        <dbReference type="RefSeq" id="XP_013390952.1"/>
    </source>
</evidence>
<dbReference type="SUPFAM" id="SSF49313">
    <property type="entry name" value="Cadherin-like"/>
    <property type="match status" value="6"/>
</dbReference>
<keyword evidence="6" id="KW-1133">Transmembrane helix</keyword>
<keyword evidence="8" id="KW-0325">Glycoprotein</keyword>
<dbReference type="Pfam" id="PF00028">
    <property type="entry name" value="Cadherin"/>
    <property type="match status" value="4"/>
</dbReference>
<evidence type="ECO:0000256" key="9">
    <source>
        <dbReference type="PROSITE-ProRule" id="PRU00043"/>
    </source>
</evidence>
<dbReference type="FunFam" id="2.60.40.60:FF:000081">
    <property type="entry name" value="protocadherin Fat 4"/>
    <property type="match status" value="1"/>
</dbReference>
<proteinExistence type="predicted"/>